<feature type="domain" description="TraD/TraG TraM recognition site" evidence="2">
    <location>
        <begin position="623"/>
        <end position="697"/>
    </location>
</feature>
<evidence type="ECO:0000313" key="5">
    <source>
        <dbReference type="Proteomes" id="UP000775877"/>
    </source>
</evidence>
<dbReference type="AlphaFoldDB" id="A0A955RGB3"/>
<dbReference type="CDD" id="cd01127">
    <property type="entry name" value="TrwB_TraG_TraD_VirD4"/>
    <property type="match status" value="1"/>
</dbReference>
<feature type="transmembrane region" description="Helical" evidence="1">
    <location>
        <begin position="6"/>
        <end position="25"/>
    </location>
</feature>
<dbReference type="PANTHER" id="PTHR30121">
    <property type="entry name" value="UNCHARACTERIZED PROTEIN YJGR-RELATED"/>
    <property type="match status" value="1"/>
</dbReference>
<reference evidence="4" key="1">
    <citation type="submission" date="2020-04" db="EMBL/GenBank/DDBJ databases">
        <authorList>
            <person name="Zhang T."/>
        </authorList>
    </citation>
    <scope>NUCLEOTIDE SEQUENCE</scope>
    <source>
        <strain evidence="4">HKST-UBA13</strain>
    </source>
</reference>
<sequence>MEGIVSITIIISLAIIFFVGLIFGIKYTVNRVREYILLQKSIGYVFFEVKLPKNNEVEIKAAEQMFTGLLGMGKKLKGWKKFFSSKSFISFEVVAFKENIKFFVVCPKNIASVVDRQINGTYPSAEIVRVKEYNAFPENASVAYAALKLKQESRIPIQTYEELPVDTLATLTDAFSKLAFNESALFQVIISPAGSDWRNSAKDYLKKIKEQKADSEKDDPKVNDDTLNFIEKKSGKSGFYTDARLVIMSHDKDDADAHLSNALSTFDQYTKEGGNSFTKMDKKETKRIVTDIIYRIPRESMVLNVEELATLFHFPNKNVEAPFINWLLSRKAPAPDYVTNSFQKDYMYLGKNSFRGKYKEIFLKPQDRMRHMYVVGQTGSGKSGFISGMMIRDIKMGHGCAFIDPHGSDIEKILQQIPPERVDDVVLFDPADVERPSGLNMFEFKSDAQKTLAINEMLNIFNTLYDLQKTGGPMFEQYFRYGIMLLISDPESGSTLLEVPKIFADDDYRAYKLSKCDNQEVVDFWEKQAQKAGGETSLKNVTPYVVSKLASFLTNEYVRPIVAQQESSINFRQIMDEGKILLVKLSKGKIGEFNMSLLGMIIVSKLLISALEREDIPEEQRRPFYLYIDEFQNFLTDGVNQILSEARKYQLSLTLAHQFIGQLTRQGGDTKIRDSIFGNVGNKAILRVGVNDAEFLEKEFDGVFDQHDLMQAENGTIFTKMLVDGKPSTPFTVRSWYGESPYDMITTPNPQLAQTIKQISRLKYGKDRALIEDEIKLRGKFIKKVEKPSGGNNMFGGLGNFNIGN</sequence>
<gene>
    <name evidence="4" type="ORF">KC678_03605</name>
</gene>
<accession>A0A955RGB3</accession>
<dbReference type="PANTHER" id="PTHR30121:SF6">
    <property type="entry name" value="SLR6007 PROTEIN"/>
    <property type="match status" value="1"/>
</dbReference>
<evidence type="ECO:0000256" key="1">
    <source>
        <dbReference type="SAM" id="Phobius"/>
    </source>
</evidence>
<evidence type="ECO:0000259" key="3">
    <source>
        <dbReference type="Pfam" id="PF26449"/>
    </source>
</evidence>
<dbReference type="Pfam" id="PF12696">
    <property type="entry name" value="TraG-D_C"/>
    <property type="match status" value="1"/>
</dbReference>
<dbReference type="Pfam" id="PF26449">
    <property type="entry name" value="DUF8128"/>
    <property type="match status" value="1"/>
</dbReference>
<feature type="domain" description="DUF8128" evidence="3">
    <location>
        <begin position="49"/>
        <end position="326"/>
    </location>
</feature>
<dbReference type="EMBL" id="JAGQLJ010000078">
    <property type="protein sequence ID" value="MCA9381326.1"/>
    <property type="molecule type" value="Genomic_DNA"/>
</dbReference>
<dbReference type="InterPro" id="IPR027417">
    <property type="entry name" value="P-loop_NTPase"/>
</dbReference>
<keyword evidence="1" id="KW-0812">Transmembrane</keyword>
<keyword evidence="1" id="KW-0472">Membrane</keyword>
<keyword evidence="1" id="KW-1133">Transmembrane helix</keyword>
<organism evidence="4 5">
    <name type="scientific">Candidatus Dojkabacteria bacterium</name>
    <dbReference type="NCBI Taxonomy" id="2099670"/>
    <lineage>
        <taxon>Bacteria</taxon>
        <taxon>Candidatus Dojkabacteria</taxon>
    </lineage>
</organism>
<evidence type="ECO:0000259" key="2">
    <source>
        <dbReference type="Pfam" id="PF12696"/>
    </source>
</evidence>
<dbReference type="SUPFAM" id="SSF52540">
    <property type="entry name" value="P-loop containing nucleoside triphosphate hydrolases"/>
    <property type="match status" value="1"/>
</dbReference>
<dbReference type="InterPro" id="IPR058441">
    <property type="entry name" value="DUF8128"/>
</dbReference>
<reference evidence="4" key="2">
    <citation type="journal article" date="2021" name="Microbiome">
        <title>Successional dynamics and alternative stable states in a saline activated sludge microbial community over 9 years.</title>
        <authorList>
            <person name="Wang Y."/>
            <person name="Ye J."/>
            <person name="Ju F."/>
            <person name="Liu L."/>
            <person name="Boyd J.A."/>
            <person name="Deng Y."/>
            <person name="Parks D.H."/>
            <person name="Jiang X."/>
            <person name="Yin X."/>
            <person name="Woodcroft B.J."/>
            <person name="Tyson G.W."/>
            <person name="Hugenholtz P."/>
            <person name="Polz M.F."/>
            <person name="Zhang T."/>
        </authorList>
    </citation>
    <scope>NUCLEOTIDE SEQUENCE</scope>
    <source>
        <strain evidence="4">HKST-UBA13</strain>
    </source>
</reference>
<dbReference type="Proteomes" id="UP000775877">
    <property type="component" value="Unassembled WGS sequence"/>
</dbReference>
<dbReference type="InterPro" id="IPR051162">
    <property type="entry name" value="T4SS_component"/>
</dbReference>
<proteinExistence type="predicted"/>
<dbReference type="Gene3D" id="3.40.50.300">
    <property type="entry name" value="P-loop containing nucleotide triphosphate hydrolases"/>
    <property type="match status" value="2"/>
</dbReference>
<dbReference type="InterPro" id="IPR032689">
    <property type="entry name" value="TraG-D_C"/>
</dbReference>
<evidence type="ECO:0000313" key="4">
    <source>
        <dbReference type="EMBL" id="MCA9381326.1"/>
    </source>
</evidence>
<name>A0A955RGB3_9BACT</name>
<protein>
    <submittedName>
        <fullName evidence="4">TraM recognition domain-containing protein</fullName>
    </submittedName>
</protein>
<comment type="caution">
    <text evidence="4">The sequence shown here is derived from an EMBL/GenBank/DDBJ whole genome shotgun (WGS) entry which is preliminary data.</text>
</comment>